<dbReference type="STRING" id="768671.ThimaDRAFT_0643"/>
<gene>
    <name evidence="1" type="ORF">ThimaDRAFT_0643</name>
</gene>
<keyword evidence="2" id="KW-1185">Reference proteome</keyword>
<evidence type="ECO:0000313" key="1">
    <source>
        <dbReference type="EMBL" id="EGV19967.1"/>
    </source>
</evidence>
<dbReference type="InterPro" id="IPR014710">
    <property type="entry name" value="RmlC-like_jellyroll"/>
</dbReference>
<dbReference type="Gene3D" id="2.60.120.10">
    <property type="entry name" value="Jelly Rolls"/>
    <property type="match status" value="1"/>
</dbReference>
<dbReference type="EMBL" id="AFWV01000002">
    <property type="protein sequence ID" value="EGV19967.1"/>
    <property type="molecule type" value="Genomic_DNA"/>
</dbReference>
<dbReference type="PATRIC" id="fig|768671.3.peg.697"/>
<accession>F9U6U1</accession>
<proteinExistence type="predicted"/>
<dbReference type="SUPFAM" id="SSF51182">
    <property type="entry name" value="RmlC-like cupins"/>
    <property type="match status" value="1"/>
</dbReference>
<dbReference type="Pfam" id="PF14499">
    <property type="entry name" value="DUF4437"/>
    <property type="match status" value="1"/>
</dbReference>
<dbReference type="InterPro" id="IPR028013">
    <property type="entry name" value="DUF4437"/>
</dbReference>
<organism evidence="1 2">
    <name type="scientific">Thiocapsa marina 5811</name>
    <dbReference type="NCBI Taxonomy" id="768671"/>
    <lineage>
        <taxon>Bacteria</taxon>
        <taxon>Pseudomonadati</taxon>
        <taxon>Pseudomonadota</taxon>
        <taxon>Gammaproteobacteria</taxon>
        <taxon>Chromatiales</taxon>
        <taxon>Chromatiaceae</taxon>
        <taxon>Thiocapsa</taxon>
    </lineage>
</organism>
<evidence type="ECO:0000313" key="2">
    <source>
        <dbReference type="Proteomes" id="UP000005459"/>
    </source>
</evidence>
<dbReference type="AlphaFoldDB" id="F9U6U1"/>
<name>F9U6U1_9GAMM</name>
<protein>
    <recommendedName>
        <fullName evidence="3">Cupin 2 conserved barrel domain protein</fullName>
    </recommendedName>
</protein>
<dbReference type="Proteomes" id="UP000005459">
    <property type="component" value="Unassembled WGS sequence"/>
</dbReference>
<sequence>MLPEEAYDSSERPINVDASNLVWLDASEARPRDAAAAPPNGDSAQVAWLWGSPRGTALRSALIKLPAGFTGTLSSEGSSFRGVVIAGRLDLQITDTDTRTLAPGSYWGTEGASTHPMTSAADAATILYVRTDGGVEVSRATPGD</sequence>
<evidence type="ECO:0008006" key="3">
    <source>
        <dbReference type="Google" id="ProtNLM"/>
    </source>
</evidence>
<reference evidence="1 2" key="1">
    <citation type="submission" date="2011-06" db="EMBL/GenBank/DDBJ databases">
        <title>The draft genome of Thiocapsa marina 5811.</title>
        <authorList>
            <consortium name="US DOE Joint Genome Institute (JGI-PGF)"/>
            <person name="Lucas S."/>
            <person name="Han J."/>
            <person name="Cheng J.-F."/>
            <person name="Goodwin L."/>
            <person name="Pitluck S."/>
            <person name="Peters L."/>
            <person name="Land M.L."/>
            <person name="Hauser L."/>
            <person name="Vogl K."/>
            <person name="Liu Z."/>
            <person name="Imhoff J."/>
            <person name="Thiel V."/>
            <person name="Frigaard N.-U."/>
            <person name="Bryant D."/>
            <person name="Woyke T.J."/>
        </authorList>
    </citation>
    <scope>NUCLEOTIDE SEQUENCE [LARGE SCALE GENOMIC DNA]</scope>
    <source>
        <strain evidence="1 2">5811</strain>
    </source>
</reference>
<dbReference type="eggNOG" id="COG1917">
    <property type="taxonomic scope" value="Bacteria"/>
</dbReference>
<dbReference type="InterPro" id="IPR011051">
    <property type="entry name" value="RmlC_Cupin_sf"/>
</dbReference>